<dbReference type="Proteomes" id="UP000051887">
    <property type="component" value="Unassembled WGS sequence"/>
</dbReference>
<evidence type="ECO:0000313" key="4">
    <source>
        <dbReference type="Proteomes" id="UP000051887"/>
    </source>
</evidence>
<protein>
    <submittedName>
        <fullName evidence="2">Uncharacterized protein</fullName>
    </submittedName>
</protein>
<evidence type="ECO:0000313" key="1">
    <source>
        <dbReference type="EMBL" id="CUH65131.1"/>
    </source>
</evidence>
<evidence type="ECO:0000313" key="2">
    <source>
        <dbReference type="EMBL" id="CUH71675.1"/>
    </source>
</evidence>
<evidence type="ECO:0000313" key="3">
    <source>
        <dbReference type="Proteomes" id="UP000051086"/>
    </source>
</evidence>
<name>A0A0P1FS20_9RHOB</name>
<reference evidence="2 4" key="1">
    <citation type="submission" date="2015-09" db="EMBL/GenBank/DDBJ databases">
        <authorList>
            <consortium name="Swine Surveillance"/>
        </authorList>
    </citation>
    <scope>NUCLEOTIDE SEQUENCE [LARGE SCALE GENOMIC DNA]</scope>
    <source>
        <strain evidence="2 4">5120</strain>
    </source>
</reference>
<dbReference type="EMBL" id="CYSC01000024">
    <property type="protein sequence ID" value="CUH71675.1"/>
    <property type="molecule type" value="Genomic_DNA"/>
</dbReference>
<dbReference type="OrthoDB" id="500593at2"/>
<organism evidence="2 4">
    <name type="scientific">Thalassovita autumnalis</name>
    <dbReference type="NCBI Taxonomy" id="2072972"/>
    <lineage>
        <taxon>Bacteria</taxon>
        <taxon>Pseudomonadati</taxon>
        <taxon>Pseudomonadota</taxon>
        <taxon>Alphaproteobacteria</taxon>
        <taxon>Rhodobacterales</taxon>
        <taxon>Roseobacteraceae</taxon>
        <taxon>Thalassovita</taxon>
    </lineage>
</organism>
<keyword evidence="3" id="KW-1185">Reference proteome</keyword>
<dbReference type="RefSeq" id="WP_058242981.1">
    <property type="nucleotide sequence ID" value="NZ_CYSB01000024.1"/>
</dbReference>
<gene>
    <name evidence="1" type="ORF">TL5118_01179</name>
    <name evidence="2" type="ORF">TL5120_01465</name>
</gene>
<sequence length="475" mass="49955">MPTPEPILRFSDTQLDVARDTLMRSYGKAAFFRGADVGLRAEGSTGAGEVVARLFVETGQAGCDFDRADLPSEVAGVPVEVITAAPVSACETRRPEVPSGQPVPQVMGGASLGRLSGATGTAGLLVVDRQSRQIGVLSSWQVLAGATGRFGDVILHPGLADTDISRADQVASLERWTRGTDGDAAFAALLPGQSWLPLQFGSFQPVSSVRTARLGERVYRAGRGTTQAQAIVEGAGIYRVAYEVAPEQVEMRDVRAVRLRPLDRDAAAGAGHQGALWAAGPEQAGIGVQFAMDDAGQTGAGAVVLVSPMTHVLDCLDLEVACFEPWLSSAAPQEASITPSRWGSVEAFLTEYAGRAEAPSPCTGPQAFATAGGFGDQLPDLAQEDDMQQLLPIWVELRAALQDRGFGDGALRISDPIEALQVTAQCGHDAVAETIRRLPVLPMVEGDQLRGAKTFVEVCRLLRAQTPATSGPFGK</sequence>
<dbReference type="Proteomes" id="UP000051086">
    <property type="component" value="Unassembled WGS sequence"/>
</dbReference>
<proteinExistence type="predicted"/>
<dbReference type="AlphaFoldDB" id="A0A0P1FS20"/>
<reference evidence="1 3" key="2">
    <citation type="submission" date="2015-09" db="EMBL/GenBank/DDBJ databases">
        <authorList>
            <person name="Rodrigo-Torres L."/>
            <person name="Arahal D.R."/>
        </authorList>
    </citation>
    <scope>NUCLEOTIDE SEQUENCE [LARGE SCALE GENOMIC DNA]</scope>
    <source>
        <strain evidence="1 3">CECT 5118</strain>
    </source>
</reference>
<accession>A0A0P1FS20</accession>
<dbReference type="EMBL" id="CYSB01000024">
    <property type="protein sequence ID" value="CUH65131.1"/>
    <property type="molecule type" value="Genomic_DNA"/>
</dbReference>